<protein>
    <recommendedName>
        <fullName evidence="6">Peptide deformylase</fullName>
        <shortName evidence="6">PDF</shortName>
        <ecNumber evidence="6">3.5.1.88</ecNumber>
    </recommendedName>
    <alternativeName>
        <fullName evidence="6">Polypeptide deformylase</fullName>
    </alternativeName>
</protein>
<dbReference type="Proteomes" id="UP000231658">
    <property type="component" value="Unassembled WGS sequence"/>
</dbReference>
<dbReference type="PANTHER" id="PTHR10458:SF22">
    <property type="entry name" value="PEPTIDE DEFORMYLASE"/>
    <property type="match status" value="1"/>
</dbReference>
<dbReference type="EC" id="3.5.1.88" evidence="6"/>
<feature type="binding site" evidence="6">
    <location>
        <position position="140"/>
    </location>
    <ligand>
        <name>Fe cation</name>
        <dbReference type="ChEBI" id="CHEBI:24875"/>
    </ligand>
</feature>
<dbReference type="PANTHER" id="PTHR10458">
    <property type="entry name" value="PEPTIDE DEFORMYLASE"/>
    <property type="match status" value="1"/>
</dbReference>
<comment type="cofactor">
    <cofactor evidence="6">
        <name>Fe(2+)</name>
        <dbReference type="ChEBI" id="CHEBI:29033"/>
    </cofactor>
    <text evidence="6">Binds 1 Fe(2+) ion.</text>
</comment>
<dbReference type="FunFam" id="3.90.45.10:FF:000005">
    <property type="entry name" value="Peptide deformylase"/>
    <property type="match status" value="1"/>
</dbReference>
<evidence type="ECO:0000256" key="4">
    <source>
        <dbReference type="ARBA" id="ARBA00022917"/>
    </source>
</evidence>
<dbReference type="PIRSF" id="PIRSF004749">
    <property type="entry name" value="Pep_def"/>
    <property type="match status" value="1"/>
</dbReference>
<feature type="binding site" evidence="6">
    <location>
        <position position="94"/>
    </location>
    <ligand>
        <name>Fe cation</name>
        <dbReference type="ChEBI" id="CHEBI:24875"/>
    </ligand>
</feature>
<dbReference type="PRINTS" id="PR01576">
    <property type="entry name" value="PDEFORMYLASE"/>
</dbReference>
<dbReference type="GO" id="GO:0042586">
    <property type="term" value="F:peptide deformylase activity"/>
    <property type="evidence" value="ECO:0007669"/>
    <property type="project" value="UniProtKB-UniRule"/>
</dbReference>
<dbReference type="OrthoDB" id="9804313at2"/>
<dbReference type="InterPro" id="IPR036821">
    <property type="entry name" value="Peptide_deformylase_sf"/>
</dbReference>
<keyword evidence="5 6" id="KW-0408">Iron</keyword>
<dbReference type="Gene3D" id="3.90.45.10">
    <property type="entry name" value="Peptide deformylase"/>
    <property type="match status" value="1"/>
</dbReference>
<feature type="active site" evidence="6">
    <location>
        <position position="137"/>
    </location>
</feature>
<keyword evidence="2 6" id="KW-0479">Metal-binding</keyword>
<gene>
    <name evidence="6 7" type="primary">def</name>
    <name evidence="7" type="ORF">MTBPR1_110082</name>
</gene>
<evidence type="ECO:0000256" key="3">
    <source>
        <dbReference type="ARBA" id="ARBA00022801"/>
    </source>
</evidence>
<dbReference type="InterPro" id="IPR023635">
    <property type="entry name" value="Peptide_deformylase"/>
</dbReference>
<comment type="function">
    <text evidence="6">Removes the formyl group from the N-terminal Met of newly synthesized proteins. Requires at least a dipeptide for an efficient rate of reaction. N-terminal L-methionine is a prerequisite for activity but the enzyme has broad specificity at other positions.</text>
</comment>
<comment type="catalytic activity">
    <reaction evidence="6">
        <text>N-terminal N-formyl-L-methionyl-[peptide] + H2O = N-terminal L-methionyl-[peptide] + formate</text>
        <dbReference type="Rhea" id="RHEA:24420"/>
        <dbReference type="Rhea" id="RHEA-COMP:10639"/>
        <dbReference type="Rhea" id="RHEA-COMP:10640"/>
        <dbReference type="ChEBI" id="CHEBI:15377"/>
        <dbReference type="ChEBI" id="CHEBI:15740"/>
        <dbReference type="ChEBI" id="CHEBI:49298"/>
        <dbReference type="ChEBI" id="CHEBI:64731"/>
        <dbReference type="EC" id="3.5.1.88"/>
    </reaction>
</comment>
<dbReference type="NCBIfam" id="NF001159">
    <property type="entry name" value="PRK00150.1-3"/>
    <property type="match status" value="1"/>
</dbReference>
<sequence length="169" mass="18591">MAILEILTAPDPVLKKKAAPVVDVNDSIRALLDDMLETMYDAPGIGLAAPQVGILQQVIVIDVSEDDEGAKPVKMINPEITWASEELASYEEGCLSVPKSFGDVERPEKVKVKYLDENGAPQEMEAYGLLATCIQHEIDHLNGKLFIDHISRLKRAIIIKKLTKLKKTG</sequence>
<accession>A0A1C3RED0</accession>
<dbReference type="NCBIfam" id="TIGR00079">
    <property type="entry name" value="pept_deformyl"/>
    <property type="match status" value="1"/>
</dbReference>
<dbReference type="AlphaFoldDB" id="A0A1C3RED0"/>
<evidence type="ECO:0000256" key="6">
    <source>
        <dbReference type="HAMAP-Rule" id="MF_00163"/>
    </source>
</evidence>
<name>A0A1C3RED0_9PROT</name>
<evidence type="ECO:0000256" key="5">
    <source>
        <dbReference type="ARBA" id="ARBA00023004"/>
    </source>
</evidence>
<dbReference type="Pfam" id="PF01327">
    <property type="entry name" value="Pep_deformylase"/>
    <property type="match status" value="1"/>
</dbReference>
<dbReference type="CDD" id="cd00487">
    <property type="entry name" value="Pep_deformylase"/>
    <property type="match status" value="1"/>
</dbReference>
<keyword evidence="4 6" id="KW-0648">Protein biosynthesis</keyword>
<keyword evidence="8" id="KW-1185">Reference proteome</keyword>
<feature type="binding site" evidence="6">
    <location>
        <position position="136"/>
    </location>
    <ligand>
        <name>Fe cation</name>
        <dbReference type="ChEBI" id="CHEBI:24875"/>
    </ligand>
</feature>
<dbReference type="HAMAP" id="MF_00163">
    <property type="entry name" value="Pep_deformylase"/>
    <property type="match status" value="1"/>
</dbReference>
<evidence type="ECO:0000256" key="2">
    <source>
        <dbReference type="ARBA" id="ARBA00022723"/>
    </source>
</evidence>
<proteinExistence type="inferred from homology"/>
<comment type="similarity">
    <text evidence="1 6">Belongs to the polypeptide deformylase family.</text>
</comment>
<dbReference type="GO" id="GO:0046872">
    <property type="term" value="F:metal ion binding"/>
    <property type="evidence" value="ECO:0007669"/>
    <property type="project" value="UniProtKB-KW"/>
</dbReference>
<evidence type="ECO:0000313" key="7">
    <source>
        <dbReference type="EMBL" id="SCA55643.1"/>
    </source>
</evidence>
<evidence type="ECO:0000256" key="1">
    <source>
        <dbReference type="ARBA" id="ARBA00010759"/>
    </source>
</evidence>
<keyword evidence="3 6" id="KW-0378">Hydrolase</keyword>
<dbReference type="STRING" id="1867952.MTBPR1_110082"/>
<dbReference type="SUPFAM" id="SSF56420">
    <property type="entry name" value="Peptide deformylase"/>
    <property type="match status" value="1"/>
</dbReference>
<dbReference type="RefSeq" id="WP_069186357.1">
    <property type="nucleotide sequence ID" value="NZ_FLYE01000003.1"/>
</dbReference>
<reference evidence="7 8" key="1">
    <citation type="submission" date="2016-07" db="EMBL/GenBank/DDBJ databases">
        <authorList>
            <person name="Lefevre C.T."/>
        </authorList>
    </citation>
    <scope>NUCLEOTIDE SEQUENCE [LARGE SCALE GENOMIC DNA]</scope>
    <source>
        <strain evidence="7">PR1</strain>
    </source>
</reference>
<organism evidence="7 8">
    <name type="scientific">Candidatus Terasakiella magnetica</name>
    <dbReference type="NCBI Taxonomy" id="1867952"/>
    <lineage>
        <taxon>Bacteria</taxon>
        <taxon>Pseudomonadati</taxon>
        <taxon>Pseudomonadota</taxon>
        <taxon>Alphaproteobacteria</taxon>
        <taxon>Rhodospirillales</taxon>
        <taxon>Terasakiellaceae</taxon>
        <taxon>Terasakiella</taxon>
    </lineage>
</organism>
<dbReference type="EMBL" id="FLYE01000003">
    <property type="protein sequence ID" value="SCA55643.1"/>
    <property type="molecule type" value="Genomic_DNA"/>
</dbReference>
<evidence type="ECO:0000313" key="8">
    <source>
        <dbReference type="Proteomes" id="UP000231658"/>
    </source>
</evidence>
<dbReference type="GO" id="GO:0006412">
    <property type="term" value="P:translation"/>
    <property type="evidence" value="ECO:0007669"/>
    <property type="project" value="UniProtKB-UniRule"/>
</dbReference>